<feature type="domain" description="PPM-type phosphatase" evidence="1">
    <location>
        <begin position="1"/>
        <end position="224"/>
    </location>
</feature>
<dbReference type="Pfam" id="PF13672">
    <property type="entry name" value="PP2C_2"/>
    <property type="match status" value="1"/>
</dbReference>
<dbReference type="Proteomes" id="UP000295278">
    <property type="component" value="Unassembled WGS sequence"/>
</dbReference>
<sequence>MNIISHTGIGKRNENQDIIQISELQNHMSLFLVVDGMGGYENGYAAAKIIIENIDSYLKSCKEITSLDIDVALKKANLAIKQFNEAELGKSGATLAGLIRSKEKTLIFWLGDVTICLFKDDNISFKSKAHTLINSLVEIGKVISAENINKYKHIVTKSISGKREIIEKGFFEISNNDYEKFVICSDGVTETISLIDFIKVEISELNNVLQKRSKDNYSYIIGEREAHG</sequence>
<comment type="caution">
    <text evidence="2">The sequence shown here is derived from an EMBL/GenBank/DDBJ whole genome shotgun (WGS) entry which is preliminary data.</text>
</comment>
<protein>
    <recommendedName>
        <fullName evidence="1">PPM-type phosphatase domain-containing protein</fullName>
    </recommendedName>
</protein>
<evidence type="ECO:0000259" key="1">
    <source>
        <dbReference type="PROSITE" id="PS51746"/>
    </source>
</evidence>
<accession>A0A4R5APT2</accession>
<dbReference type="SMART" id="SM00331">
    <property type="entry name" value="PP2C_SIG"/>
    <property type="match status" value="1"/>
</dbReference>
<dbReference type="InterPro" id="IPR036457">
    <property type="entry name" value="PPM-type-like_dom_sf"/>
</dbReference>
<dbReference type="Gene3D" id="3.60.40.10">
    <property type="entry name" value="PPM-type phosphatase domain"/>
    <property type="match status" value="1"/>
</dbReference>
<name>A0A4R5APT2_9FLAO</name>
<dbReference type="OrthoDB" id="9801841at2"/>
<dbReference type="SMART" id="SM00332">
    <property type="entry name" value="PP2Cc"/>
    <property type="match status" value="1"/>
</dbReference>
<organism evidence="2 3">
    <name type="scientific">Flavobacterium caseinilyticum</name>
    <dbReference type="NCBI Taxonomy" id="2541732"/>
    <lineage>
        <taxon>Bacteria</taxon>
        <taxon>Pseudomonadati</taxon>
        <taxon>Bacteroidota</taxon>
        <taxon>Flavobacteriia</taxon>
        <taxon>Flavobacteriales</taxon>
        <taxon>Flavobacteriaceae</taxon>
        <taxon>Flavobacterium</taxon>
    </lineage>
</organism>
<dbReference type="InterPro" id="IPR001932">
    <property type="entry name" value="PPM-type_phosphatase-like_dom"/>
</dbReference>
<keyword evidence="3" id="KW-1185">Reference proteome</keyword>
<dbReference type="PROSITE" id="PS51746">
    <property type="entry name" value="PPM_2"/>
    <property type="match status" value="1"/>
</dbReference>
<dbReference type="RefSeq" id="WP_131910244.1">
    <property type="nucleotide sequence ID" value="NZ_SMFM01000007.1"/>
</dbReference>
<evidence type="ECO:0000313" key="3">
    <source>
        <dbReference type="Proteomes" id="UP000295278"/>
    </source>
</evidence>
<dbReference type="SUPFAM" id="SSF81606">
    <property type="entry name" value="PP2C-like"/>
    <property type="match status" value="1"/>
</dbReference>
<evidence type="ECO:0000313" key="2">
    <source>
        <dbReference type="EMBL" id="TDD74861.1"/>
    </source>
</evidence>
<proteinExistence type="predicted"/>
<dbReference type="EMBL" id="SMFM01000007">
    <property type="protein sequence ID" value="TDD74861.1"/>
    <property type="molecule type" value="Genomic_DNA"/>
</dbReference>
<reference evidence="2 3" key="1">
    <citation type="submission" date="2019-03" db="EMBL/GenBank/DDBJ databases">
        <title>Flavobacterium AT-3-2 sp. nov., isolated from arctic soil.</title>
        <authorList>
            <person name="Chaudhary D.K."/>
        </authorList>
    </citation>
    <scope>NUCLEOTIDE SEQUENCE [LARGE SCALE GENOMIC DNA]</scope>
    <source>
        <strain evidence="2 3">AT-3-2</strain>
    </source>
</reference>
<gene>
    <name evidence="2" type="ORF">E0F89_13195</name>
</gene>
<dbReference type="AlphaFoldDB" id="A0A4R5APT2"/>
<dbReference type="CDD" id="cd00143">
    <property type="entry name" value="PP2Cc"/>
    <property type="match status" value="1"/>
</dbReference>